<reference evidence="1" key="1">
    <citation type="submission" date="2020-02" db="EMBL/GenBank/DDBJ databases">
        <authorList>
            <person name="Meier V. D."/>
        </authorList>
    </citation>
    <scope>NUCLEOTIDE SEQUENCE</scope>
    <source>
        <strain evidence="1">AVDCRST_MAG56</strain>
    </source>
</reference>
<accession>A0A6J4KD42</accession>
<sequence>MQQLDFLLTSEHKKTLLLLKAMVFYHHGLNEEEGRMLRETAERLGALAELQWVTDFVGTDVHTAFDRARTHIGELTVNWDNESKLHCLGLVWEATNRKGCITEMEATTILKVAKDWKMQRELMGMVRKK</sequence>
<evidence type="ECO:0008006" key="2">
    <source>
        <dbReference type="Google" id="ProtNLM"/>
    </source>
</evidence>
<dbReference type="EMBL" id="CADCTQ010000455">
    <property type="protein sequence ID" value="CAA9301864.1"/>
    <property type="molecule type" value="Genomic_DNA"/>
</dbReference>
<organism evidence="1">
    <name type="scientific">uncultured Cytophagales bacterium</name>
    <dbReference type="NCBI Taxonomy" id="158755"/>
    <lineage>
        <taxon>Bacteria</taxon>
        <taxon>Pseudomonadati</taxon>
        <taxon>Bacteroidota</taxon>
        <taxon>Sphingobacteriia</taxon>
        <taxon>Sphingobacteriales</taxon>
        <taxon>environmental samples</taxon>
    </lineage>
</organism>
<dbReference type="AlphaFoldDB" id="A0A6J4KD42"/>
<protein>
    <recommendedName>
        <fullName evidence="2">Co-chaperone DjlA N-terminal domain-containing protein</fullName>
    </recommendedName>
</protein>
<proteinExistence type="predicted"/>
<evidence type="ECO:0000313" key="1">
    <source>
        <dbReference type="EMBL" id="CAA9301864.1"/>
    </source>
</evidence>
<name>A0A6J4KD42_9SPHI</name>
<gene>
    <name evidence="1" type="ORF">AVDCRST_MAG56-5493</name>
</gene>